<dbReference type="Proteomes" id="UP000790709">
    <property type="component" value="Unassembled WGS sequence"/>
</dbReference>
<dbReference type="EMBL" id="MU266483">
    <property type="protein sequence ID" value="KAH7922486.1"/>
    <property type="molecule type" value="Genomic_DNA"/>
</dbReference>
<proteinExistence type="predicted"/>
<evidence type="ECO:0000313" key="2">
    <source>
        <dbReference type="Proteomes" id="UP000790709"/>
    </source>
</evidence>
<organism evidence="1 2">
    <name type="scientific">Leucogyrophana mollusca</name>
    <dbReference type="NCBI Taxonomy" id="85980"/>
    <lineage>
        <taxon>Eukaryota</taxon>
        <taxon>Fungi</taxon>
        <taxon>Dikarya</taxon>
        <taxon>Basidiomycota</taxon>
        <taxon>Agaricomycotina</taxon>
        <taxon>Agaricomycetes</taxon>
        <taxon>Agaricomycetidae</taxon>
        <taxon>Boletales</taxon>
        <taxon>Boletales incertae sedis</taxon>
        <taxon>Leucogyrophana</taxon>
    </lineage>
</organism>
<gene>
    <name evidence="1" type="ORF">BV22DRAFT_1017196</name>
</gene>
<sequence>MALQRYTAAVDGTIPIPALLYGDEELLASQDNVGIYDGLQKAPNHQTGTVHVSTHRLFFIHAQNASSCSFAMDLLHVIRTAHYAGLFKSSPKVTLFLDASTSPDPAAGAQIESDDVFESWECEVCSHRNPPGLSPAAARICALCGVPRSAVPSSRTHQISSSLPSSTTSLSPSVGSSLKLSSSNDPSSGVACPACTFLNYHSLRLCEICSTPLPQVSRIPVISMKSAPSSRSVSPPPDDGDPAKHIIKLSFRKGGDKVFYSVLRRALKAQAWEAWRLILRDNMIGSSSLAVPSPDRGSSPISRPSGIDSILRNVEASAQNTRTDLTDALKDLEALMVKAKGLVQLAGELNEKLTASSTTTPAPAAGSMAVASPFGSTSTIVVSSPTSPMFSTTTLVPSTEPEEAKFIRSSLSQLGLQMSNAPVTLDMIRDERRWIEELARELARILQGSADSYSHQKSVGIMKERGIVGLDEVWGGWNRARGIALIPPSTFLQILPLLPSYTSPPIRSRVFKSGLSVLHTPPYTHAAFASRLAGCLLMSGSQTTSQVAQEENITISLAGEMIEAVEADGEICRDDSAAAIKGGGSGSGTEIRWWNNVFREYVWDGQI</sequence>
<reference evidence="1" key="1">
    <citation type="journal article" date="2021" name="New Phytol.">
        <title>Evolutionary innovations through gain and loss of genes in the ectomycorrhizal Boletales.</title>
        <authorList>
            <person name="Wu G."/>
            <person name="Miyauchi S."/>
            <person name="Morin E."/>
            <person name="Kuo A."/>
            <person name="Drula E."/>
            <person name="Varga T."/>
            <person name="Kohler A."/>
            <person name="Feng B."/>
            <person name="Cao Y."/>
            <person name="Lipzen A."/>
            <person name="Daum C."/>
            <person name="Hundley H."/>
            <person name="Pangilinan J."/>
            <person name="Johnson J."/>
            <person name="Barry K."/>
            <person name="LaButti K."/>
            <person name="Ng V."/>
            <person name="Ahrendt S."/>
            <person name="Min B."/>
            <person name="Choi I.G."/>
            <person name="Park H."/>
            <person name="Plett J.M."/>
            <person name="Magnuson J."/>
            <person name="Spatafora J.W."/>
            <person name="Nagy L.G."/>
            <person name="Henrissat B."/>
            <person name="Grigoriev I.V."/>
            <person name="Yang Z.L."/>
            <person name="Xu J."/>
            <person name="Martin F.M."/>
        </authorList>
    </citation>
    <scope>NUCLEOTIDE SEQUENCE</scope>
    <source>
        <strain evidence="1">KUC20120723A-06</strain>
    </source>
</reference>
<keyword evidence="2" id="KW-1185">Reference proteome</keyword>
<protein>
    <submittedName>
        <fullName evidence="1">Uncharacterized protein</fullName>
    </submittedName>
</protein>
<name>A0ACB8BBB8_9AGAM</name>
<accession>A0ACB8BBB8</accession>
<evidence type="ECO:0000313" key="1">
    <source>
        <dbReference type="EMBL" id="KAH7922486.1"/>
    </source>
</evidence>
<comment type="caution">
    <text evidence="1">The sequence shown here is derived from an EMBL/GenBank/DDBJ whole genome shotgun (WGS) entry which is preliminary data.</text>
</comment>